<evidence type="ECO:0000313" key="3">
    <source>
        <dbReference type="EMBL" id="CAB4146818.1"/>
    </source>
</evidence>
<dbReference type="NCBIfam" id="TIGR01554">
    <property type="entry name" value="major_cap_HK97"/>
    <property type="match status" value="1"/>
</dbReference>
<keyword evidence="2" id="KW-0946">Virion</keyword>
<accession>A0A6J5MJT0</accession>
<comment type="subcellular location">
    <subcellularLocation>
        <location evidence="1">Virion</location>
    </subcellularLocation>
</comment>
<dbReference type="GO" id="GO:0044423">
    <property type="term" value="C:virion component"/>
    <property type="evidence" value="ECO:0007669"/>
    <property type="project" value="UniProtKB-KW"/>
</dbReference>
<evidence type="ECO:0000256" key="2">
    <source>
        <dbReference type="ARBA" id="ARBA00022844"/>
    </source>
</evidence>
<dbReference type="InterPro" id="IPR024455">
    <property type="entry name" value="Phage_capsid"/>
</dbReference>
<sequence>MTITKRILTSIKQTLETGDKVSIDLREASAITGSGDGVGGRTFFDNAFAALRFANPIREMSRVLPASGSSVQFVAKTGNAANQTNPFGYTFTPDSGTPNTNTTIWQLPTRVISAQLPIRSAVMSDVNYLNETLVEDLMLEFAAIEGASMVLNNDQSGTTTTTTGGTSGLRGLNMYTSAASSAYGSSGTAITNGIHSIATFTQAAAAVSYSDITDMVRLFPSQYWNLPGTAWMMHPQTIHELRNLGPSTAAIRAFAEVGDKDGGAVVNIFGFPVIPNSNIQTTGAGKFNVYLANWPRFVIIADVEEMSIQAMEQTAPGFITLYAEKRLVSTVRDPFAGIRLVGV</sequence>
<organism evidence="3">
    <name type="scientific">uncultured Caudovirales phage</name>
    <dbReference type="NCBI Taxonomy" id="2100421"/>
    <lineage>
        <taxon>Viruses</taxon>
        <taxon>Duplodnaviria</taxon>
        <taxon>Heunggongvirae</taxon>
        <taxon>Uroviricota</taxon>
        <taxon>Caudoviricetes</taxon>
        <taxon>Peduoviridae</taxon>
        <taxon>Maltschvirus</taxon>
        <taxon>Maltschvirus maltsch</taxon>
    </lineage>
</organism>
<protein>
    <submittedName>
        <fullName evidence="3">Major_cap_HK97, phage major capsid protein, HK97 family</fullName>
    </submittedName>
</protein>
<dbReference type="EMBL" id="LR796474">
    <property type="protein sequence ID" value="CAB4146818.1"/>
    <property type="molecule type" value="Genomic_DNA"/>
</dbReference>
<name>A0A6J5MJT0_9CAUD</name>
<proteinExistence type="predicted"/>
<evidence type="ECO:0000256" key="1">
    <source>
        <dbReference type="ARBA" id="ARBA00004328"/>
    </source>
</evidence>
<dbReference type="SUPFAM" id="SSF56563">
    <property type="entry name" value="Major capsid protein gp5"/>
    <property type="match status" value="1"/>
</dbReference>
<gene>
    <name evidence="3" type="ORF">UFOVP499_44</name>
</gene>
<reference evidence="3" key="1">
    <citation type="submission" date="2020-04" db="EMBL/GenBank/DDBJ databases">
        <authorList>
            <person name="Chiriac C."/>
            <person name="Salcher M."/>
            <person name="Ghai R."/>
            <person name="Kavagutti S V."/>
        </authorList>
    </citation>
    <scope>NUCLEOTIDE SEQUENCE</scope>
</reference>